<feature type="compositionally biased region" description="Polar residues" evidence="1">
    <location>
        <begin position="32"/>
        <end position="45"/>
    </location>
</feature>
<name>A0AAD7IIV8_9AGAR</name>
<feature type="transmembrane region" description="Helical" evidence="2">
    <location>
        <begin position="156"/>
        <end position="179"/>
    </location>
</feature>
<dbReference type="InterPro" id="IPR021840">
    <property type="entry name" value="DUF3433"/>
</dbReference>
<dbReference type="Proteomes" id="UP001215598">
    <property type="component" value="Unassembled WGS sequence"/>
</dbReference>
<feature type="transmembrane region" description="Helical" evidence="2">
    <location>
        <begin position="87"/>
        <end position="107"/>
    </location>
</feature>
<evidence type="ECO:0000313" key="5">
    <source>
        <dbReference type="Proteomes" id="UP001215598"/>
    </source>
</evidence>
<feature type="transmembrane region" description="Helical" evidence="2">
    <location>
        <begin position="733"/>
        <end position="756"/>
    </location>
</feature>
<feature type="region of interest" description="Disordered" evidence="1">
    <location>
        <begin position="13"/>
        <end position="45"/>
    </location>
</feature>
<feature type="transmembrane region" description="Helical" evidence="2">
    <location>
        <begin position="55"/>
        <end position="75"/>
    </location>
</feature>
<organism evidence="4 5">
    <name type="scientific">Mycena metata</name>
    <dbReference type="NCBI Taxonomy" id="1033252"/>
    <lineage>
        <taxon>Eukaryota</taxon>
        <taxon>Fungi</taxon>
        <taxon>Dikarya</taxon>
        <taxon>Basidiomycota</taxon>
        <taxon>Agaricomycotina</taxon>
        <taxon>Agaricomycetes</taxon>
        <taxon>Agaricomycetidae</taxon>
        <taxon>Agaricales</taxon>
        <taxon>Marasmiineae</taxon>
        <taxon>Mycenaceae</taxon>
        <taxon>Mycena</taxon>
    </lineage>
</organism>
<feature type="transmembrane region" description="Helical" evidence="2">
    <location>
        <begin position="1093"/>
        <end position="1112"/>
    </location>
</feature>
<evidence type="ECO:0000313" key="3">
    <source>
        <dbReference type="EMBL" id="KAJ7716309.1"/>
    </source>
</evidence>
<dbReference type="Pfam" id="PF11915">
    <property type="entry name" value="DUF3433"/>
    <property type="match status" value="2"/>
</dbReference>
<dbReference type="PANTHER" id="PTHR37544">
    <property type="entry name" value="SPRAY-RELATED"/>
    <property type="match status" value="1"/>
</dbReference>
<reference evidence="4" key="1">
    <citation type="submission" date="2023-03" db="EMBL/GenBank/DDBJ databases">
        <title>Massive genome expansion in bonnet fungi (Mycena s.s.) driven by repeated elements and novel gene families across ecological guilds.</title>
        <authorList>
            <consortium name="Lawrence Berkeley National Laboratory"/>
            <person name="Harder C.B."/>
            <person name="Miyauchi S."/>
            <person name="Viragh M."/>
            <person name="Kuo A."/>
            <person name="Thoen E."/>
            <person name="Andreopoulos B."/>
            <person name="Lu D."/>
            <person name="Skrede I."/>
            <person name="Drula E."/>
            <person name="Henrissat B."/>
            <person name="Morin E."/>
            <person name="Kohler A."/>
            <person name="Barry K."/>
            <person name="LaButti K."/>
            <person name="Morin E."/>
            <person name="Salamov A."/>
            <person name="Lipzen A."/>
            <person name="Mereny Z."/>
            <person name="Hegedus B."/>
            <person name="Baldrian P."/>
            <person name="Stursova M."/>
            <person name="Weitz H."/>
            <person name="Taylor A."/>
            <person name="Grigoriev I.V."/>
            <person name="Nagy L.G."/>
            <person name="Martin F."/>
            <person name="Kauserud H."/>
        </authorList>
    </citation>
    <scope>NUCLEOTIDE SEQUENCE</scope>
    <source>
        <strain evidence="4">CBHHK182m</strain>
    </source>
</reference>
<comment type="caution">
    <text evidence="4">The sequence shown here is derived from an EMBL/GenBank/DDBJ whole genome shotgun (WGS) entry which is preliminary data.</text>
</comment>
<evidence type="ECO:0000256" key="2">
    <source>
        <dbReference type="SAM" id="Phobius"/>
    </source>
</evidence>
<proteinExistence type="predicted"/>
<gene>
    <name evidence="3" type="ORF">B0H16DRAFT_1701426</name>
    <name evidence="4" type="ORF">B0H16DRAFT_1890221</name>
</gene>
<keyword evidence="5" id="KW-1185">Reference proteome</keyword>
<dbReference type="EMBL" id="JARKIB010000294">
    <property type="protein sequence ID" value="KAJ7716309.1"/>
    <property type="molecule type" value="Genomic_DNA"/>
</dbReference>
<feature type="transmembrane region" description="Helical" evidence="2">
    <location>
        <begin position="629"/>
        <end position="649"/>
    </location>
</feature>
<dbReference type="EMBL" id="JARKIB010000094">
    <property type="protein sequence ID" value="KAJ7742556.1"/>
    <property type="molecule type" value="Genomic_DNA"/>
</dbReference>
<keyword evidence="2" id="KW-0812">Transmembrane</keyword>
<sequence>MRTNQVFDPQTLYDDIAPDKSSGHEDSEKLTDSSTSIDSPQNATSPRWQPKLLRVLPIGVFAAFILLMIIGLELFNRYSPYNAPSNAMQFMWTYSPVFLLMVVHWIWTAYDLQVKILVPWAEMSRGPTPAARGWLLDYVGMNPIVALQTAVRYRHIVVLITTLGLWTTGLAGIVATSLFQIEDNVRTSSADFNLATSLNRSLVTDFDPTVLVNKQYLSSYLGRQLLNLSRPVWTTSEDIVLEAFEDSSGSAPAQTLIAQTQGYSASLACTQATASYGGNITIPANPPTQQFPKGYALFLDVDAAGCHVKYPLTDTNHLLLYDDTTPYLGRVYNHTCPGSSVYTTVIVLVHTQNFTITSTSAVECEPSYFQYLVDVSVSPASTGPVDASIISRSVDSSMNDGWRGMVQWLNSTNGGQRGNSVSTSREGDPFSAWGDVAGTRTVSCDCDPWLFLIAHGHNSTFPDLMDTATLLNASAGAFPRVFSSVAQALFLPAAPTTSAPLLGTVQNTTRQLVATPTSIRIAQATLGVLLFALLAVYSLRPRVDLPMDPSSMAAQAFLMKSNHDALSVIIKDSITVTSAETKILLNDWSFSVDNGKELRISAHRNENNPPVVPNFVQAPVWRPMILHPVFKIALCLIVVGTIVGLQYGLRHSQSNRGFADFVPSNQNGWTYAAPAYLFLLGTILSSYTFSVSTLEPFFAMHQSPQPARKSVVYSPLTQTDARLLVYAFRYRSIVGLCCAAIVLTIPFLKIVVSGLITTDGEPAQRSALLAAVTTFNATVGDGTNNSELATEILALSKIETYQLPLPSWTTAVGAIAQLDTASLRQLIQSSTTFSFKEGQLIQLSNTTIKLPLEVMSAELEECTAFDDVLHLVQTNETAEFSGVGVVGFLALPQCGDDSPLSLLLPTLPGWFGRTYVSTSSSSCRPYIFVYGRTQSQNASLIQDITAIQCSYTVSTATHNVTLTYDHDTVNILSVDAGAWNGTAKQNMTFPVDPSPFEVVLGGRTPIVYGGNSSVAFDTVFQIVTLNDTSTPLATFLDSAKLTTAVQATFAAYGAIYASLQQRLEIPEASQQSMEVVVNYQQTRIVQAETQTRILQALLSCVLVFGLVTAFAVRKTNNVLTKPPYSIGATMGLLADSAFVELKQLQNVKDEAELGRVLDAYQFQIGWGHNPKGGMRFGVDIVTK</sequence>
<accession>A0AAD7IIV8</accession>
<evidence type="ECO:0000256" key="1">
    <source>
        <dbReference type="SAM" id="MobiDB-lite"/>
    </source>
</evidence>
<feature type="transmembrane region" description="Helical" evidence="2">
    <location>
        <begin position="669"/>
        <end position="690"/>
    </location>
</feature>
<keyword evidence="2" id="KW-0472">Membrane</keyword>
<protein>
    <submittedName>
        <fullName evidence="4">Uncharacterized protein</fullName>
    </submittedName>
</protein>
<keyword evidence="2" id="KW-1133">Transmembrane helix</keyword>
<dbReference type="AlphaFoldDB" id="A0AAD7IIV8"/>
<feature type="transmembrane region" description="Helical" evidence="2">
    <location>
        <begin position="521"/>
        <end position="539"/>
    </location>
</feature>
<feature type="compositionally biased region" description="Basic and acidic residues" evidence="1">
    <location>
        <begin position="17"/>
        <end position="31"/>
    </location>
</feature>
<evidence type="ECO:0000313" key="4">
    <source>
        <dbReference type="EMBL" id="KAJ7742556.1"/>
    </source>
</evidence>